<dbReference type="InterPro" id="IPR011701">
    <property type="entry name" value="MFS"/>
</dbReference>
<evidence type="ECO:0000313" key="9">
    <source>
        <dbReference type="Proteomes" id="UP000276379"/>
    </source>
</evidence>
<evidence type="ECO:0000256" key="6">
    <source>
        <dbReference type="SAM" id="MobiDB-lite"/>
    </source>
</evidence>
<keyword evidence="2" id="KW-1003">Cell membrane</keyword>
<reference evidence="8 9" key="1">
    <citation type="submission" date="2017-10" db="EMBL/GenBank/DDBJ databases">
        <title>Draft genome of actinobacteria isolated from guarana (Paullinia cupana (Mart.) Ducke.</title>
        <authorList>
            <person name="Siqueira K.A."/>
            <person name="Liotti R.G."/>
            <person name="Mendes T.A."/>
            <person name="Soares M.A."/>
        </authorList>
    </citation>
    <scope>NUCLEOTIDE SEQUENCE [LARGE SCALE GENOMIC DNA]</scope>
    <source>
        <strain evidence="8 9">199</strain>
    </source>
</reference>
<dbReference type="InterPro" id="IPR036259">
    <property type="entry name" value="MFS_trans_sf"/>
</dbReference>
<evidence type="ECO:0000256" key="1">
    <source>
        <dbReference type="ARBA" id="ARBA00004651"/>
    </source>
</evidence>
<evidence type="ECO:0000256" key="4">
    <source>
        <dbReference type="ARBA" id="ARBA00022989"/>
    </source>
</evidence>
<comment type="caution">
    <text evidence="8">The sequence shown here is derived from an EMBL/GenBank/DDBJ whole genome shotgun (WGS) entry which is preliminary data.</text>
</comment>
<dbReference type="GO" id="GO:0022857">
    <property type="term" value="F:transmembrane transporter activity"/>
    <property type="evidence" value="ECO:0007669"/>
    <property type="project" value="InterPro"/>
</dbReference>
<feature type="region of interest" description="Disordered" evidence="6">
    <location>
        <begin position="423"/>
        <end position="454"/>
    </location>
</feature>
<dbReference type="EMBL" id="PDES01000006">
    <property type="protein sequence ID" value="RRQ86079.1"/>
    <property type="molecule type" value="Genomic_DNA"/>
</dbReference>
<dbReference type="Gene3D" id="1.20.1250.20">
    <property type="entry name" value="MFS general substrate transporter like domains"/>
    <property type="match status" value="1"/>
</dbReference>
<keyword evidence="5 7" id="KW-0472">Membrane</keyword>
<feature type="transmembrane region" description="Helical" evidence="7">
    <location>
        <begin position="304"/>
        <end position="323"/>
    </location>
</feature>
<feature type="compositionally biased region" description="Low complexity" evidence="6">
    <location>
        <begin position="429"/>
        <end position="445"/>
    </location>
</feature>
<feature type="transmembrane region" description="Helical" evidence="7">
    <location>
        <begin position="185"/>
        <end position="205"/>
    </location>
</feature>
<feature type="transmembrane region" description="Helical" evidence="7">
    <location>
        <begin position="243"/>
        <end position="265"/>
    </location>
</feature>
<keyword evidence="4 7" id="KW-1133">Transmembrane helix</keyword>
<dbReference type="PANTHER" id="PTHR23513:SF6">
    <property type="entry name" value="MAJOR FACILITATOR SUPERFAMILY ASSOCIATED DOMAIN-CONTAINING PROTEIN"/>
    <property type="match status" value="1"/>
</dbReference>
<dbReference type="GO" id="GO:0005886">
    <property type="term" value="C:plasma membrane"/>
    <property type="evidence" value="ECO:0007669"/>
    <property type="project" value="UniProtKB-SubCell"/>
</dbReference>
<dbReference type="PANTHER" id="PTHR23513">
    <property type="entry name" value="INTEGRAL MEMBRANE EFFLUX PROTEIN-RELATED"/>
    <property type="match status" value="1"/>
</dbReference>
<dbReference type="Proteomes" id="UP000276379">
    <property type="component" value="Unassembled WGS sequence"/>
</dbReference>
<feature type="transmembrane region" description="Helical" evidence="7">
    <location>
        <begin position="271"/>
        <end position="292"/>
    </location>
</feature>
<proteinExistence type="predicted"/>
<accession>A0A426S7H6</accession>
<evidence type="ECO:0000256" key="7">
    <source>
        <dbReference type="SAM" id="Phobius"/>
    </source>
</evidence>
<feature type="compositionally biased region" description="Basic and acidic residues" evidence="6">
    <location>
        <begin position="1"/>
        <end position="18"/>
    </location>
</feature>
<dbReference type="AlphaFoldDB" id="A0A426S7H6"/>
<name>A0A426S7H6_9ACTN</name>
<evidence type="ECO:0000313" key="8">
    <source>
        <dbReference type="EMBL" id="RRQ86079.1"/>
    </source>
</evidence>
<gene>
    <name evidence="8" type="ORF">CQW44_14115</name>
</gene>
<dbReference type="Pfam" id="PF07690">
    <property type="entry name" value="MFS_1"/>
    <property type="match status" value="1"/>
</dbReference>
<evidence type="ECO:0000256" key="2">
    <source>
        <dbReference type="ARBA" id="ARBA00022475"/>
    </source>
</evidence>
<dbReference type="CDD" id="cd06173">
    <property type="entry name" value="MFS_MefA_like"/>
    <property type="match status" value="1"/>
</dbReference>
<comment type="subcellular location">
    <subcellularLocation>
        <location evidence="1">Cell membrane</location>
        <topology evidence="1">Multi-pass membrane protein</topology>
    </subcellularLocation>
</comment>
<organism evidence="8 9">
    <name type="scientific">Streptomyces griseofuscus</name>
    <dbReference type="NCBI Taxonomy" id="146922"/>
    <lineage>
        <taxon>Bacteria</taxon>
        <taxon>Bacillati</taxon>
        <taxon>Actinomycetota</taxon>
        <taxon>Actinomycetes</taxon>
        <taxon>Kitasatosporales</taxon>
        <taxon>Streptomycetaceae</taxon>
        <taxon>Streptomyces</taxon>
    </lineage>
</organism>
<sequence>MFRGVHDTGGKRVPRSESETPPLWRNRDYNLWWGGSAVSQLGSGVSQLAYPLLILGVADSASSAGIVAACANIGYLGASIPAGVAADRVSRRALLIVSSVVQLVLMAAVGLAVAGGHVWVPQIAVTALVQGVMSAMHQAATTPALRRIVPPAQLKVAFAREQARDMGTQLAGSPLGGLLFGVARWIPFAFDAVSYLFVTLAALFIRGPLGPDRAEEKTTEPTSVRQDVGEGLRFLRRDSFLRFLLLWAALSNCTLAGLAFMFVVALRHHGASASVIGTSESIVMACGLLGALAAGRIVRRVSGFQIVVTMSWLMVAGTLGIAALVARPWPAALCFGSLVFFMTPLNVTFQARMAATVPDRIAGRVMTTTSMAAQSLKWLAPLVCGALADRFSPTVPILGLAAMFALLAGGIHLTPALRRFDDGPHTGDADLAAPDAAPEPATPETTGRDAEPAR</sequence>
<feature type="region of interest" description="Disordered" evidence="6">
    <location>
        <begin position="1"/>
        <end position="20"/>
    </location>
</feature>
<keyword evidence="3 7" id="KW-0812">Transmembrane</keyword>
<feature type="transmembrane region" description="Helical" evidence="7">
    <location>
        <begin position="94"/>
        <end position="120"/>
    </location>
</feature>
<evidence type="ECO:0000256" key="5">
    <source>
        <dbReference type="ARBA" id="ARBA00023136"/>
    </source>
</evidence>
<dbReference type="SUPFAM" id="SSF103473">
    <property type="entry name" value="MFS general substrate transporter"/>
    <property type="match status" value="1"/>
</dbReference>
<evidence type="ECO:0000256" key="3">
    <source>
        <dbReference type="ARBA" id="ARBA00022692"/>
    </source>
</evidence>
<keyword evidence="9" id="KW-1185">Reference proteome</keyword>
<feature type="transmembrane region" description="Helical" evidence="7">
    <location>
        <begin position="394"/>
        <end position="413"/>
    </location>
</feature>
<protein>
    <submittedName>
        <fullName evidence="8">MFS transporter</fullName>
    </submittedName>
</protein>